<protein>
    <submittedName>
        <fullName evidence="2">Uncharacterized protein</fullName>
    </submittedName>
</protein>
<evidence type="ECO:0000256" key="1">
    <source>
        <dbReference type="SAM" id="MobiDB-lite"/>
    </source>
</evidence>
<keyword evidence="3" id="KW-1185">Reference proteome</keyword>
<feature type="region of interest" description="Disordered" evidence="1">
    <location>
        <begin position="56"/>
        <end position="94"/>
    </location>
</feature>
<dbReference type="Proteomes" id="UP000053257">
    <property type="component" value="Unassembled WGS sequence"/>
</dbReference>
<proteinExistence type="predicted"/>
<dbReference type="HOGENOM" id="CLU_1012344_0_0_1"/>
<evidence type="ECO:0000313" key="3">
    <source>
        <dbReference type="Proteomes" id="UP000053257"/>
    </source>
</evidence>
<gene>
    <name evidence="2" type="ORF">PHLGIDRAFT_495690</name>
</gene>
<sequence length="275" mass="29767">MYKEKGLADRGLSPTSEHSLTTLSGTCAVQTIVYVHGICRLDDGADRHAEAGVVFRRAPTSSPASDVLKPKPTPPAEPCIEPAAPGSSDGVQVQGKSAADDTWRPAASVSLSIETLEADPLVAPAFTKSTHVGERVAKKCLSFGYTKEPPAKKMRTSRLSCEASRFPSRGARFDRDGRPCQTIVTPHRREPASRQVRSPIRDPRSLTPPKRASTKAGVEGPEDQGMLRIALKGTVNNSAEEGDEAGSREHQAVLYTPKWGWIAREVVQRVRARRP</sequence>
<name>A0A0C3S604_PHLG1</name>
<evidence type="ECO:0000313" key="2">
    <source>
        <dbReference type="EMBL" id="KIP03825.1"/>
    </source>
</evidence>
<organism evidence="2 3">
    <name type="scientific">Phlebiopsis gigantea (strain 11061_1 CR5-6)</name>
    <name type="common">White-rot fungus</name>
    <name type="synonym">Peniophora gigantea</name>
    <dbReference type="NCBI Taxonomy" id="745531"/>
    <lineage>
        <taxon>Eukaryota</taxon>
        <taxon>Fungi</taxon>
        <taxon>Dikarya</taxon>
        <taxon>Basidiomycota</taxon>
        <taxon>Agaricomycotina</taxon>
        <taxon>Agaricomycetes</taxon>
        <taxon>Polyporales</taxon>
        <taxon>Phanerochaetaceae</taxon>
        <taxon>Phlebiopsis</taxon>
    </lineage>
</organism>
<dbReference type="EMBL" id="KN840599">
    <property type="protein sequence ID" value="KIP03825.1"/>
    <property type="molecule type" value="Genomic_DNA"/>
</dbReference>
<dbReference type="AlphaFoldDB" id="A0A0C3S604"/>
<feature type="region of interest" description="Disordered" evidence="1">
    <location>
        <begin position="170"/>
        <end position="225"/>
    </location>
</feature>
<accession>A0A0C3S604</accession>
<reference evidence="2 3" key="1">
    <citation type="journal article" date="2014" name="PLoS Genet.">
        <title>Analysis of the Phlebiopsis gigantea genome, transcriptome and secretome provides insight into its pioneer colonization strategies of wood.</title>
        <authorList>
            <person name="Hori C."/>
            <person name="Ishida T."/>
            <person name="Igarashi K."/>
            <person name="Samejima M."/>
            <person name="Suzuki H."/>
            <person name="Master E."/>
            <person name="Ferreira P."/>
            <person name="Ruiz-Duenas F.J."/>
            <person name="Held B."/>
            <person name="Canessa P."/>
            <person name="Larrondo L.F."/>
            <person name="Schmoll M."/>
            <person name="Druzhinina I.S."/>
            <person name="Kubicek C.P."/>
            <person name="Gaskell J.A."/>
            <person name="Kersten P."/>
            <person name="St John F."/>
            <person name="Glasner J."/>
            <person name="Sabat G."/>
            <person name="Splinter BonDurant S."/>
            <person name="Syed K."/>
            <person name="Yadav J."/>
            <person name="Mgbeahuruike A.C."/>
            <person name="Kovalchuk A."/>
            <person name="Asiegbu F.O."/>
            <person name="Lackner G."/>
            <person name="Hoffmeister D."/>
            <person name="Rencoret J."/>
            <person name="Gutierrez A."/>
            <person name="Sun H."/>
            <person name="Lindquist E."/>
            <person name="Barry K."/>
            <person name="Riley R."/>
            <person name="Grigoriev I.V."/>
            <person name="Henrissat B."/>
            <person name="Kues U."/>
            <person name="Berka R.M."/>
            <person name="Martinez A.T."/>
            <person name="Covert S.F."/>
            <person name="Blanchette R.A."/>
            <person name="Cullen D."/>
        </authorList>
    </citation>
    <scope>NUCLEOTIDE SEQUENCE [LARGE SCALE GENOMIC DNA]</scope>
    <source>
        <strain evidence="2 3">11061_1 CR5-6</strain>
    </source>
</reference>